<proteinExistence type="predicted"/>
<name>A0AAV4WZT4_9ARAC</name>
<organism evidence="1 2">
    <name type="scientific">Caerostris darwini</name>
    <dbReference type="NCBI Taxonomy" id="1538125"/>
    <lineage>
        <taxon>Eukaryota</taxon>
        <taxon>Metazoa</taxon>
        <taxon>Ecdysozoa</taxon>
        <taxon>Arthropoda</taxon>
        <taxon>Chelicerata</taxon>
        <taxon>Arachnida</taxon>
        <taxon>Araneae</taxon>
        <taxon>Araneomorphae</taxon>
        <taxon>Entelegynae</taxon>
        <taxon>Araneoidea</taxon>
        <taxon>Araneidae</taxon>
        <taxon>Caerostris</taxon>
    </lineage>
</organism>
<dbReference type="AlphaFoldDB" id="A0AAV4WZT4"/>
<dbReference type="Proteomes" id="UP001054837">
    <property type="component" value="Unassembled WGS sequence"/>
</dbReference>
<comment type="caution">
    <text evidence="1">The sequence shown here is derived from an EMBL/GenBank/DDBJ whole genome shotgun (WGS) entry which is preliminary data.</text>
</comment>
<reference evidence="1 2" key="1">
    <citation type="submission" date="2021-06" db="EMBL/GenBank/DDBJ databases">
        <title>Caerostris darwini draft genome.</title>
        <authorList>
            <person name="Kono N."/>
            <person name="Arakawa K."/>
        </authorList>
    </citation>
    <scope>NUCLEOTIDE SEQUENCE [LARGE SCALE GENOMIC DNA]</scope>
</reference>
<evidence type="ECO:0000313" key="2">
    <source>
        <dbReference type="Proteomes" id="UP001054837"/>
    </source>
</evidence>
<gene>
    <name evidence="1" type="ORF">CDAR_321001</name>
</gene>
<protein>
    <submittedName>
        <fullName evidence="1">Uncharacterized protein</fullName>
    </submittedName>
</protein>
<accession>A0AAV4WZT4</accession>
<dbReference type="EMBL" id="BPLQ01015341">
    <property type="protein sequence ID" value="GIY87470.1"/>
    <property type="molecule type" value="Genomic_DNA"/>
</dbReference>
<keyword evidence="2" id="KW-1185">Reference proteome</keyword>
<sequence>MNFTELQRACAKYRIFSLIHFQNYKFMHSQARQNDPALITKRSACEFSEQSTSRIHTRVNREQENEPLFATVETLASSGGCKYRNNLLSKASRGGNEYSNKRSRTFPFEPKAPSRQSKLWSFGFRNEKLSQLTVARFVNVNVCLCMDCK</sequence>
<evidence type="ECO:0000313" key="1">
    <source>
        <dbReference type="EMBL" id="GIY87470.1"/>
    </source>
</evidence>